<evidence type="ECO:0000313" key="3">
    <source>
        <dbReference type="Proteomes" id="UP001194696"/>
    </source>
</evidence>
<dbReference type="Pfam" id="PF04717">
    <property type="entry name" value="Phage_base_V"/>
    <property type="match status" value="1"/>
</dbReference>
<accession>A0ABQ7KC19</accession>
<organism evidence="2 3">
    <name type="scientific">Linnemannia gamsii</name>
    <dbReference type="NCBI Taxonomy" id="64522"/>
    <lineage>
        <taxon>Eukaryota</taxon>
        <taxon>Fungi</taxon>
        <taxon>Fungi incertae sedis</taxon>
        <taxon>Mucoromycota</taxon>
        <taxon>Mortierellomycotina</taxon>
        <taxon>Mortierellomycetes</taxon>
        <taxon>Mortierellales</taxon>
        <taxon>Mortierellaceae</taxon>
        <taxon>Linnemannia</taxon>
    </lineage>
</organism>
<evidence type="ECO:0000313" key="2">
    <source>
        <dbReference type="EMBL" id="KAG0295891.1"/>
    </source>
</evidence>
<proteinExistence type="predicted"/>
<keyword evidence="3" id="KW-1185">Reference proteome</keyword>
<dbReference type="Pfam" id="PF05954">
    <property type="entry name" value="Phage_GPD"/>
    <property type="match status" value="1"/>
</dbReference>
<dbReference type="EMBL" id="JAAAIM010000071">
    <property type="protein sequence ID" value="KAG0295891.1"/>
    <property type="molecule type" value="Genomic_DNA"/>
</dbReference>
<dbReference type="SUPFAM" id="SSF69279">
    <property type="entry name" value="Phage tail proteins"/>
    <property type="match status" value="1"/>
</dbReference>
<protein>
    <recommendedName>
        <fullName evidence="1">Gp5/Type VI secretion system Vgr protein OB-fold domain-containing protein</fullName>
    </recommendedName>
</protein>
<comment type="caution">
    <text evidence="2">The sequence shown here is derived from an EMBL/GenBank/DDBJ whole genome shotgun (WGS) entry which is preliminary data.</text>
</comment>
<reference evidence="2 3" key="1">
    <citation type="journal article" date="2020" name="Fungal Divers.">
        <title>Resolving the Mortierellaceae phylogeny through synthesis of multi-gene phylogenetics and phylogenomics.</title>
        <authorList>
            <person name="Vandepol N."/>
            <person name="Liber J."/>
            <person name="Desiro A."/>
            <person name="Na H."/>
            <person name="Kennedy M."/>
            <person name="Barry K."/>
            <person name="Grigoriev I.V."/>
            <person name="Miller A.N."/>
            <person name="O'Donnell K."/>
            <person name="Stajich J.E."/>
            <person name="Bonito G."/>
        </authorList>
    </citation>
    <scope>NUCLEOTIDE SEQUENCE [LARGE SCALE GENOMIC DNA]</scope>
    <source>
        <strain evidence="2 3">AD045</strain>
    </source>
</reference>
<gene>
    <name evidence="2" type="ORF">BGZ96_010692</name>
</gene>
<dbReference type="Gene3D" id="3.55.50.10">
    <property type="entry name" value="Baseplate protein-like domains"/>
    <property type="match status" value="1"/>
</dbReference>
<dbReference type="SUPFAM" id="SSF69255">
    <property type="entry name" value="gp5 N-terminal domain-like"/>
    <property type="match status" value="1"/>
</dbReference>
<dbReference type="Gene3D" id="2.40.50.230">
    <property type="entry name" value="Gp5 N-terminal domain"/>
    <property type="match status" value="1"/>
</dbReference>
<evidence type="ECO:0000259" key="1">
    <source>
        <dbReference type="Pfam" id="PF04717"/>
    </source>
</evidence>
<dbReference type="Proteomes" id="UP001194696">
    <property type="component" value="Unassembled WGS sequence"/>
</dbReference>
<dbReference type="Gene3D" id="2.30.110.50">
    <property type="match status" value="1"/>
</dbReference>
<dbReference type="Gene3D" id="4.10.220.110">
    <property type="match status" value="1"/>
</dbReference>
<sequence>MVELLFGANGKKLQGFDCTWCETCHSINQIPSAKLKLNFNEANLASGQKSISVQNDDLKLCQPGKEVKLRVMSKSEVFSGIVTQQECSLKDNCLELTLTLRHSLQRLVSTHRSQVFADKTDAEIVKTIFKEHEVACKKCEGLDVKHPQMLQFACSDWRFVRSRLAANNVWLLASPTEVQVIKPSLAGKAQHSLLRVRSDAKHVSVDEAYWRRSCTELPEALSVSNWSVSEQKMSAALSGMKPKLGSEGLDPSQFKPLSKQKWQLAYTTALASGEAQALAHGRLLAQHTAGVQANFTVSGSADYEIGQTLELAGFSTPLNGLGLISEVRHRFTAEGWDTLLALGQDLMRDVAADLLPTAQGLYIGIVAKHKADPDNATRLQVSLPALNLDNKPIWARFAAPYASKDSGLCLYPEEGDEVVLGFLEEDPRYPVILGALHNPKNKPPFPPSVENLEKGLVLAKGDQKQQLVFNTKDGSAVLEAGKDQLTLKQGITLASNEAVTITAQKKIEVAAKQQVNVQGQSGVTVKGAKVDLSN</sequence>
<dbReference type="InterPro" id="IPR037026">
    <property type="entry name" value="Vgr_OB-fold_dom_sf"/>
</dbReference>
<name>A0ABQ7KC19_9FUNG</name>
<feature type="domain" description="Gp5/Type VI secretion system Vgr protein OB-fold" evidence="1">
    <location>
        <begin position="362"/>
        <end position="437"/>
    </location>
</feature>
<dbReference type="InterPro" id="IPR006531">
    <property type="entry name" value="Gp5/Vgr_OB"/>
</dbReference>